<dbReference type="GO" id="GO:0010468">
    <property type="term" value="P:regulation of gene expression"/>
    <property type="evidence" value="ECO:0007669"/>
    <property type="project" value="TreeGrafter"/>
</dbReference>
<comment type="caution">
    <text evidence="4">The sequence shown here is derived from an EMBL/GenBank/DDBJ whole genome shotgun (WGS) entry which is preliminary data.</text>
</comment>
<dbReference type="EMBL" id="LVVK01000004">
    <property type="protein sequence ID" value="OPB45751.1"/>
    <property type="molecule type" value="Genomic_DNA"/>
</dbReference>
<evidence type="ECO:0000256" key="2">
    <source>
        <dbReference type="ARBA" id="ARBA00023043"/>
    </source>
</evidence>
<dbReference type="InterPro" id="IPR036770">
    <property type="entry name" value="Ankyrin_rpt-contain_sf"/>
</dbReference>
<dbReference type="PROSITE" id="PS50088">
    <property type="entry name" value="ANK_REPEAT"/>
    <property type="match status" value="1"/>
</dbReference>
<keyword evidence="1" id="KW-0677">Repeat</keyword>
<dbReference type="PANTHER" id="PTHR24124">
    <property type="entry name" value="ANKYRIN REPEAT FAMILY A"/>
    <property type="match status" value="1"/>
</dbReference>
<dbReference type="AlphaFoldDB" id="A0A1T3CXH6"/>
<dbReference type="PANTHER" id="PTHR24124:SF14">
    <property type="entry name" value="CHROMOSOME UNDETERMINED SCAFFOLD_25, WHOLE GENOME SHOTGUN SEQUENCE"/>
    <property type="match status" value="1"/>
</dbReference>
<dbReference type="Gene3D" id="1.25.40.20">
    <property type="entry name" value="Ankyrin repeat-containing domain"/>
    <property type="match status" value="1"/>
</dbReference>
<protein>
    <submittedName>
        <fullName evidence="4">NACHT and ankyrin domain protein</fullName>
    </submittedName>
</protein>
<accession>A0A1T3CXH6</accession>
<reference evidence="4 5" key="1">
    <citation type="submission" date="2016-04" db="EMBL/GenBank/DDBJ databases">
        <title>Multiple horizontal gene transfer events from other fungi enriched the ability of the initially mycotrophic fungus Trichoderma (Ascomycota) to feed on dead plant biomass.</title>
        <authorList>
            <person name="Atanasova L."/>
            <person name="Chenthamara K."/>
            <person name="Zhang J."/>
            <person name="Grujic M."/>
            <person name="Henrissat B."/>
            <person name="Kuo A."/>
            <person name="Aertz A."/>
            <person name="Salamov A."/>
            <person name="Lipzen A."/>
            <person name="Labutti K."/>
            <person name="Barry K."/>
            <person name="Miao Y."/>
            <person name="Rahimi M.J."/>
            <person name="Shen Q."/>
            <person name="Grigoriev I.V."/>
            <person name="Kubicek C.P."/>
            <person name="Druzhinina I.S."/>
        </authorList>
    </citation>
    <scope>NUCLEOTIDE SEQUENCE [LARGE SCALE GENOMIC DNA]</scope>
    <source>
        <strain evidence="4 5">NJAU 4742</strain>
    </source>
</reference>
<keyword evidence="5" id="KW-1185">Reference proteome</keyword>
<dbReference type="OrthoDB" id="4881893at2759"/>
<evidence type="ECO:0000313" key="5">
    <source>
        <dbReference type="Proteomes" id="UP000191004"/>
    </source>
</evidence>
<evidence type="ECO:0000256" key="1">
    <source>
        <dbReference type="ARBA" id="ARBA00022737"/>
    </source>
</evidence>
<evidence type="ECO:0000313" key="4">
    <source>
        <dbReference type="EMBL" id="OPB45751.1"/>
    </source>
</evidence>
<proteinExistence type="predicted"/>
<dbReference type="SUPFAM" id="SSF48403">
    <property type="entry name" value="Ankyrin repeat"/>
    <property type="match status" value="1"/>
</dbReference>
<feature type="repeat" description="ANK" evidence="3">
    <location>
        <begin position="230"/>
        <end position="262"/>
    </location>
</feature>
<sequence length="292" mass="32658">MASLRSGSPTVSVADADRLLTLPLFRQAMFFTALNTGNPSLAIKIADERPLDSPPPPENWLLGGHVKMFYYPDEEQEKMPLSVWAAALRNKWTPVDKMLLFNAARGENSEESIDLLDAIVKVDPNFLTSEDWFQKTSLEFAIQSGTPQVLQHLWKLYKVPEAERLKDDLLIVNAEGNNTGGLTMLGWLLDQGLDVNYRRVTESDEEVPYSGDPRETAERWYAHNQRPLSRRKTALHAATAMRNAEAVGYLLSRGANVDAQDGLGQTARFIAERDGSAEIVKVIDEFVKGTRL</sequence>
<organism evidence="4 5">
    <name type="scientific">Trichoderma guizhouense</name>
    <dbReference type="NCBI Taxonomy" id="1491466"/>
    <lineage>
        <taxon>Eukaryota</taxon>
        <taxon>Fungi</taxon>
        <taxon>Dikarya</taxon>
        <taxon>Ascomycota</taxon>
        <taxon>Pezizomycotina</taxon>
        <taxon>Sordariomycetes</taxon>
        <taxon>Hypocreomycetidae</taxon>
        <taxon>Hypocreales</taxon>
        <taxon>Hypocreaceae</taxon>
        <taxon>Trichoderma</taxon>
    </lineage>
</organism>
<dbReference type="InterPro" id="IPR002110">
    <property type="entry name" value="Ankyrin_rpt"/>
</dbReference>
<keyword evidence="2 3" id="KW-0040">ANK repeat</keyword>
<name>A0A1T3CXH6_9HYPO</name>
<dbReference type="PROSITE" id="PS50297">
    <property type="entry name" value="ANK_REP_REGION"/>
    <property type="match status" value="1"/>
</dbReference>
<evidence type="ECO:0000256" key="3">
    <source>
        <dbReference type="PROSITE-ProRule" id="PRU00023"/>
    </source>
</evidence>
<dbReference type="Proteomes" id="UP000191004">
    <property type="component" value="Unassembled WGS sequence"/>
</dbReference>
<dbReference type="Pfam" id="PF00023">
    <property type="entry name" value="Ank"/>
    <property type="match status" value="1"/>
</dbReference>
<dbReference type="GO" id="GO:0005634">
    <property type="term" value="C:nucleus"/>
    <property type="evidence" value="ECO:0007669"/>
    <property type="project" value="TreeGrafter"/>
</dbReference>
<gene>
    <name evidence="4" type="ORF">A0O28_0093180</name>
</gene>